<evidence type="ECO:0000313" key="9">
    <source>
        <dbReference type="EMBL" id="MDJ1482245.1"/>
    </source>
</evidence>
<dbReference type="InterPro" id="IPR050250">
    <property type="entry name" value="Macrolide_Exporter_MacB"/>
</dbReference>
<feature type="transmembrane region" description="Helical" evidence="6">
    <location>
        <begin position="436"/>
        <end position="459"/>
    </location>
</feature>
<feature type="transmembrane region" description="Helical" evidence="6">
    <location>
        <begin position="690"/>
        <end position="710"/>
    </location>
</feature>
<feature type="transmembrane region" description="Helical" evidence="6">
    <location>
        <begin position="21"/>
        <end position="41"/>
    </location>
</feature>
<dbReference type="RefSeq" id="WP_313981109.1">
    <property type="nucleotide sequence ID" value="NZ_JASJOS010000007.1"/>
</dbReference>
<evidence type="ECO:0000259" key="8">
    <source>
        <dbReference type="Pfam" id="PF12704"/>
    </source>
</evidence>
<dbReference type="InterPro" id="IPR003838">
    <property type="entry name" value="ABC3_permease_C"/>
</dbReference>
<evidence type="ECO:0000259" key="7">
    <source>
        <dbReference type="Pfam" id="PF02687"/>
    </source>
</evidence>
<feature type="transmembrane region" description="Helical" evidence="6">
    <location>
        <begin position="776"/>
        <end position="799"/>
    </location>
</feature>
<dbReference type="GO" id="GO:0005886">
    <property type="term" value="C:plasma membrane"/>
    <property type="evidence" value="ECO:0007669"/>
    <property type="project" value="UniProtKB-SubCell"/>
</dbReference>
<evidence type="ECO:0000256" key="2">
    <source>
        <dbReference type="ARBA" id="ARBA00022475"/>
    </source>
</evidence>
<keyword evidence="4 6" id="KW-1133">Transmembrane helix</keyword>
<dbReference type="Pfam" id="PF12704">
    <property type="entry name" value="MacB_PCD"/>
    <property type="match status" value="2"/>
</dbReference>
<dbReference type="PANTHER" id="PTHR30572">
    <property type="entry name" value="MEMBRANE COMPONENT OF TRANSPORTER-RELATED"/>
    <property type="match status" value="1"/>
</dbReference>
<dbReference type="GO" id="GO:0022857">
    <property type="term" value="F:transmembrane transporter activity"/>
    <property type="evidence" value="ECO:0007669"/>
    <property type="project" value="TreeGrafter"/>
</dbReference>
<evidence type="ECO:0000256" key="5">
    <source>
        <dbReference type="ARBA" id="ARBA00023136"/>
    </source>
</evidence>
<dbReference type="PANTHER" id="PTHR30572:SF18">
    <property type="entry name" value="ABC-TYPE MACROLIDE FAMILY EXPORT SYSTEM PERMEASE COMPONENT 2"/>
    <property type="match status" value="1"/>
</dbReference>
<evidence type="ECO:0000313" key="10">
    <source>
        <dbReference type="Proteomes" id="UP001241110"/>
    </source>
</evidence>
<dbReference type="PROSITE" id="PS51257">
    <property type="entry name" value="PROKAR_LIPOPROTEIN"/>
    <property type="match status" value="1"/>
</dbReference>
<name>A0AAE3QS53_9BACT</name>
<feature type="domain" description="MacB-like periplasmic core" evidence="8">
    <location>
        <begin position="20"/>
        <end position="251"/>
    </location>
</feature>
<evidence type="ECO:0000256" key="4">
    <source>
        <dbReference type="ARBA" id="ARBA00022989"/>
    </source>
</evidence>
<feature type="domain" description="MacB-like periplasmic core" evidence="8">
    <location>
        <begin position="478"/>
        <end position="633"/>
    </location>
</feature>
<dbReference type="Proteomes" id="UP001241110">
    <property type="component" value="Unassembled WGS sequence"/>
</dbReference>
<organism evidence="9 10">
    <name type="scientific">Xanthocytophaga flava</name>
    <dbReference type="NCBI Taxonomy" id="3048013"/>
    <lineage>
        <taxon>Bacteria</taxon>
        <taxon>Pseudomonadati</taxon>
        <taxon>Bacteroidota</taxon>
        <taxon>Cytophagia</taxon>
        <taxon>Cytophagales</taxon>
        <taxon>Rhodocytophagaceae</taxon>
        <taxon>Xanthocytophaga</taxon>
    </lineage>
</organism>
<feature type="transmembrane region" description="Helical" evidence="6">
    <location>
        <begin position="352"/>
        <end position="372"/>
    </location>
</feature>
<protein>
    <submittedName>
        <fullName evidence="9">ABC transporter permease</fullName>
    </submittedName>
</protein>
<feature type="transmembrane region" description="Helical" evidence="6">
    <location>
        <begin position="296"/>
        <end position="316"/>
    </location>
</feature>
<gene>
    <name evidence="9" type="ORF">QNI16_17200</name>
</gene>
<evidence type="ECO:0000256" key="3">
    <source>
        <dbReference type="ARBA" id="ARBA00022692"/>
    </source>
</evidence>
<dbReference type="InterPro" id="IPR025857">
    <property type="entry name" value="MacB_PCD"/>
</dbReference>
<comment type="caution">
    <text evidence="9">The sequence shown here is derived from an EMBL/GenBank/DDBJ whole genome shotgun (WGS) entry which is preliminary data.</text>
</comment>
<feature type="domain" description="ABC3 transporter permease C-terminal" evidence="7">
    <location>
        <begin position="694"/>
        <end position="805"/>
    </location>
</feature>
<sequence length="813" mass="91347">MLRNYFKIAFRNLQKNKAFSFINILGLSVGMACCMLILLYVQNEISYDKHHTRAEDMYRVGTTFVTTDQTKNMPYTPAPMAFTLKADFPEVEQATRVFVPFNEDKAIFKLAENGKVSKSFYESKGYMADSTFFDLFSYKFIEGVPHTALNEPNSVVVSEEIAQKLFGNQSALNKIVHIASSNGNIDFKITGVFRPDKLSTIDGRFFMSLSSGEMGAYVRSARNFAFNNMFYTFIRLQPGSNPQALEKKLTAFINKYAGADMKAAGFKKKQFLEAVSDLHLKSEDNGQMAGKGSISYVYLLTSIAIFTLLIACINFMNLSTARSGKRAAEVGIRKVVGAEKAMLISQFLGESLLLSILGLVIASVLVFLFLPVFNQLASTSIHIEVSQHVFTFLGFIALAIITGLIAGSYPAFYLASFQPIKVLKGKFTNTLAAVNLRRGLVIFQFSISIILILASLVVWKQMNYLKDQSLGFKQAQQVVIPLRTKTTKSSYEALKTEIQKNSQVVSAAAAGSYPGIFSARDQNFYTDGKTGAESVNVKLNDVDYNFIETLGFKVISGRPFSKNFAADTNSRIVLNEKAVAAFGYTPENVIGKRLHFDWNNEVFDYEIIGVVKDFHYEGLQQSIGRFGFLLDRNQNYNYMVVNVNTSSMESMLQFMETQWKKFNPEEPFEYTFMDQDFQRNYDTEQRMGTIVSYFTFIAIFISCLGLYGLATFTAEQRIKEIGIRKVLGASITNIVQLLSKDFLKLVLIALLIAGPIAWYAMNEWLQKFAYRIEIQWWMFAIAGCMALLIAFLTVSFQAVKAALINPVKSLKTE</sequence>
<comment type="subcellular location">
    <subcellularLocation>
        <location evidence="1">Cell membrane</location>
        <topology evidence="1">Multi-pass membrane protein</topology>
    </subcellularLocation>
</comment>
<feature type="domain" description="ABC3 transporter permease C-terminal" evidence="7">
    <location>
        <begin position="302"/>
        <end position="419"/>
    </location>
</feature>
<dbReference type="AlphaFoldDB" id="A0AAE3QS53"/>
<dbReference type="EMBL" id="JASJOS010000007">
    <property type="protein sequence ID" value="MDJ1482245.1"/>
    <property type="molecule type" value="Genomic_DNA"/>
</dbReference>
<keyword evidence="5 6" id="KW-0472">Membrane</keyword>
<keyword evidence="2" id="KW-1003">Cell membrane</keyword>
<proteinExistence type="predicted"/>
<keyword evidence="3 6" id="KW-0812">Transmembrane</keyword>
<feature type="transmembrane region" description="Helical" evidence="6">
    <location>
        <begin position="392"/>
        <end position="415"/>
    </location>
</feature>
<reference evidence="9" key="1">
    <citation type="submission" date="2023-05" db="EMBL/GenBank/DDBJ databases">
        <authorList>
            <person name="Zhang X."/>
        </authorList>
    </citation>
    <scope>NUCLEOTIDE SEQUENCE</scope>
    <source>
        <strain evidence="9">YF14B1</strain>
    </source>
</reference>
<accession>A0AAE3QS53</accession>
<evidence type="ECO:0000256" key="6">
    <source>
        <dbReference type="SAM" id="Phobius"/>
    </source>
</evidence>
<evidence type="ECO:0000256" key="1">
    <source>
        <dbReference type="ARBA" id="ARBA00004651"/>
    </source>
</evidence>
<dbReference type="Pfam" id="PF02687">
    <property type="entry name" value="FtsX"/>
    <property type="match status" value="2"/>
</dbReference>
<feature type="transmembrane region" description="Helical" evidence="6">
    <location>
        <begin position="742"/>
        <end position="761"/>
    </location>
</feature>